<accession>A0AAN9QAV8</accession>
<dbReference type="AlphaFoldDB" id="A0AAN9QAV8"/>
<evidence type="ECO:0000313" key="1">
    <source>
        <dbReference type="EMBL" id="KAK7324303.1"/>
    </source>
</evidence>
<dbReference type="Proteomes" id="UP001367508">
    <property type="component" value="Unassembled WGS sequence"/>
</dbReference>
<organism evidence="1 2">
    <name type="scientific">Canavalia gladiata</name>
    <name type="common">Sword bean</name>
    <name type="synonym">Dolichos gladiatus</name>
    <dbReference type="NCBI Taxonomy" id="3824"/>
    <lineage>
        <taxon>Eukaryota</taxon>
        <taxon>Viridiplantae</taxon>
        <taxon>Streptophyta</taxon>
        <taxon>Embryophyta</taxon>
        <taxon>Tracheophyta</taxon>
        <taxon>Spermatophyta</taxon>
        <taxon>Magnoliopsida</taxon>
        <taxon>eudicotyledons</taxon>
        <taxon>Gunneridae</taxon>
        <taxon>Pentapetalae</taxon>
        <taxon>rosids</taxon>
        <taxon>fabids</taxon>
        <taxon>Fabales</taxon>
        <taxon>Fabaceae</taxon>
        <taxon>Papilionoideae</taxon>
        <taxon>50 kb inversion clade</taxon>
        <taxon>NPAAA clade</taxon>
        <taxon>indigoferoid/millettioid clade</taxon>
        <taxon>Phaseoleae</taxon>
        <taxon>Canavalia</taxon>
    </lineage>
</organism>
<dbReference type="EMBL" id="JAYMYQ010000006">
    <property type="protein sequence ID" value="KAK7324303.1"/>
    <property type="molecule type" value="Genomic_DNA"/>
</dbReference>
<reference evidence="1 2" key="1">
    <citation type="submission" date="2024-01" db="EMBL/GenBank/DDBJ databases">
        <title>The genomes of 5 underutilized Papilionoideae crops provide insights into root nodulation and disease resistanc.</title>
        <authorList>
            <person name="Jiang F."/>
        </authorList>
    </citation>
    <scope>NUCLEOTIDE SEQUENCE [LARGE SCALE GENOMIC DNA]</scope>
    <source>
        <strain evidence="1">LVBAO_FW01</strain>
        <tissue evidence="1">Leaves</tissue>
    </source>
</reference>
<comment type="caution">
    <text evidence="1">The sequence shown here is derived from an EMBL/GenBank/DDBJ whole genome shotgun (WGS) entry which is preliminary data.</text>
</comment>
<evidence type="ECO:0000313" key="2">
    <source>
        <dbReference type="Proteomes" id="UP001367508"/>
    </source>
</evidence>
<sequence>MLASEYDVQADWFRENMSGHAILKNWVETSNCRTRSIVEKTDFIKHVNDDHMVEKKLGVISCLSGKL</sequence>
<proteinExistence type="predicted"/>
<keyword evidence="2" id="KW-1185">Reference proteome</keyword>
<gene>
    <name evidence="1" type="ORF">VNO77_27836</name>
</gene>
<name>A0AAN9QAV8_CANGL</name>
<protein>
    <submittedName>
        <fullName evidence="1">Uncharacterized protein</fullName>
    </submittedName>
</protein>